<dbReference type="GO" id="GO:0046872">
    <property type="term" value="F:metal ion binding"/>
    <property type="evidence" value="ECO:0007669"/>
    <property type="project" value="UniProtKB-KW"/>
</dbReference>
<reference evidence="12" key="1">
    <citation type="journal article" date="2020" name="Nat. Commun.">
        <title>Large-scale genome sequencing of mycorrhizal fungi provides insights into the early evolution of symbiotic traits.</title>
        <authorList>
            <person name="Miyauchi S."/>
            <person name="Kiss E."/>
            <person name="Kuo A."/>
            <person name="Drula E."/>
            <person name="Kohler A."/>
            <person name="Sanchez-Garcia M."/>
            <person name="Morin E."/>
            <person name="Andreopoulos B."/>
            <person name="Barry K.W."/>
            <person name="Bonito G."/>
            <person name="Buee M."/>
            <person name="Carver A."/>
            <person name="Chen C."/>
            <person name="Cichocki N."/>
            <person name="Clum A."/>
            <person name="Culley D."/>
            <person name="Crous P.W."/>
            <person name="Fauchery L."/>
            <person name="Girlanda M."/>
            <person name="Hayes R.D."/>
            <person name="Keri Z."/>
            <person name="LaButti K."/>
            <person name="Lipzen A."/>
            <person name="Lombard V."/>
            <person name="Magnuson J."/>
            <person name="Maillard F."/>
            <person name="Murat C."/>
            <person name="Nolan M."/>
            <person name="Ohm R.A."/>
            <person name="Pangilinan J."/>
            <person name="Pereira M.F."/>
            <person name="Perotto S."/>
            <person name="Peter M."/>
            <person name="Pfister S."/>
            <person name="Riley R."/>
            <person name="Sitrit Y."/>
            <person name="Stielow J.B."/>
            <person name="Szollosi G."/>
            <person name="Zifcakova L."/>
            <person name="Stursova M."/>
            <person name="Spatafora J.W."/>
            <person name="Tedersoo L."/>
            <person name="Vaario L.M."/>
            <person name="Yamada A."/>
            <person name="Yan M."/>
            <person name="Wang P."/>
            <person name="Xu J."/>
            <person name="Bruns T."/>
            <person name="Baldrian P."/>
            <person name="Vilgalys R."/>
            <person name="Dunand C."/>
            <person name="Henrissat B."/>
            <person name="Grigoriev I.V."/>
            <person name="Hibbett D."/>
            <person name="Nagy L.G."/>
            <person name="Martin F.M."/>
        </authorList>
    </citation>
    <scope>NUCLEOTIDE SEQUENCE</scope>
    <source>
        <strain evidence="12">UH-Tt-Lm1</strain>
    </source>
</reference>
<evidence type="ECO:0000256" key="10">
    <source>
        <dbReference type="SAM" id="SignalP"/>
    </source>
</evidence>
<evidence type="ECO:0000256" key="9">
    <source>
        <dbReference type="SAM" id="MobiDB-lite"/>
    </source>
</evidence>
<dbReference type="Proteomes" id="UP000736335">
    <property type="component" value="Unassembled WGS sequence"/>
</dbReference>
<evidence type="ECO:0000256" key="3">
    <source>
        <dbReference type="ARBA" id="ARBA00022723"/>
    </source>
</evidence>
<reference evidence="12" key="2">
    <citation type="submission" date="2020-11" db="EMBL/GenBank/DDBJ databases">
        <authorList>
            <consortium name="DOE Joint Genome Institute"/>
            <person name="Kuo A."/>
            <person name="Miyauchi S."/>
            <person name="Kiss E."/>
            <person name="Drula E."/>
            <person name="Kohler A."/>
            <person name="Sanchez-Garcia M."/>
            <person name="Andreopoulos B."/>
            <person name="Barry K.W."/>
            <person name="Bonito G."/>
            <person name="Buee M."/>
            <person name="Carver A."/>
            <person name="Chen C."/>
            <person name="Cichocki N."/>
            <person name="Clum A."/>
            <person name="Culley D."/>
            <person name="Crous P.W."/>
            <person name="Fauchery L."/>
            <person name="Girlanda M."/>
            <person name="Hayes R."/>
            <person name="Keri Z."/>
            <person name="Labutti K."/>
            <person name="Lipzen A."/>
            <person name="Lombard V."/>
            <person name="Magnuson J."/>
            <person name="Maillard F."/>
            <person name="Morin E."/>
            <person name="Murat C."/>
            <person name="Nolan M."/>
            <person name="Ohm R."/>
            <person name="Pangilinan J."/>
            <person name="Pereira M."/>
            <person name="Perotto S."/>
            <person name="Peter M."/>
            <person name="Riley R."/>
            <person name="Sitrit Y."/>
            <person name="Stielow B."/>
            <person name="Szollosi G."/>
            <person name="Zifcakova L."/>
            <person name="Stursova M."/>
            <person name="Spatafora J.W."/>
            <person name="Tedersoo L."/>
            <person name="Vaario L.-M."/>
            <person name="Yamada A."/>
            <person name="Yan M."/>
            <person name="Wang P."/>
            <person name="Xu J."/>
            <person name="Bruns T."/>
            <person name="Baldrian P."/>
            <person name="Vilgalys R."/>
            <person name="Henrissat B."/>
            <person name="Grigoriev I.V."/>
            <person name="Hibbett D."/>
            <person name="Nagy L.G."/>
            <person name="Martin F.M."/>
        </authorList>
    </citation>
    <scope>NUCLEOTIDE SEQUENCE</scope>
    <source>
        <strain evidence="12">UH-Tt-Lm1</strain>
    </source>
</reference>
<dbReference type="Gene3D" id="3.40.390.10">
    <property type="entry name" value="Collagenase (Catalytic Domain)"/>
    <property type="match status" value="1"/>
</dbReference>
<evidence type="ECO:0000313" key="12">
    <source>
        <dbReference type="EMBL" id="KAF9785017.1"/>
    </source>
</evidence>
<keyword evidence="6" id="KW-0862">Zinc</keyword>
<name>A0A9P6HGN8_9AGAM</name>
<keyword evidence="13" id="KW-1185">Reference proteome</keyword>
<comment type="similarity">
    <text evidence="1">Belongs to the peptidase M43B family.</text>
</comment>
<keyword evidence="3" id="KW-0479">Metal-binding</keyword>
<evidence type="ECO:0000256" key="4">
    <source>
        <dbReference type="ARBA" id="ARBA00022729"/>
    </source>
</evidence>
<sequence>MLPRLPASLVALLSLTAAVAAVPAGDNPLRGIRPRATGRVCGSDPTTEVVQEMEEVFASVLAGNGASSKGTRDSGQSTVSVYFNVISASGAASDGNVPDSQIQNQITVLNQGYSNTGLSFRLEGITRSINADWFNNVAPNNTQESQMKKALRKGAASTLNVYTVGFNNDKARGLLGYATFPVNYTDSPVNDGVVLHYSALPGGSTTGFNTGRILTHEVGHWVGLYHTFQGGCDGPGDYVDDTPAEAAPASGCPDGRDSCPSDPGADPIHNHMDYTDDACRTEFTAGQISRLQSQIKAFRGINV</sequence>
<comment type="caution">
    <text evidence="12">The sequence shown here is derived from an EMBL/GenBank/DDBJ whole genome shotgun (WGS) entry which is preliminary data.</text>
</comment>
<evidence type="ECO:0000313" key="13">
    <source>
        <dbReference type="Proteomes" id="UP000736335"/>
    </source>
</evidence>
<keyword evidence="8" id="KW-1015">Disulfide bond</keyword>
<evidence type="ECO:0000259" key="11">
    <source>
        <dbReference type="Pfam" id="PF05572"/>
    </source>
</evidence>
<dbReference type="InterPro" id="IPR008754">
    <property type="entry name" value="Peptidase_M43"/>
</dbReference>
<dbReference type="PANTHER" id="PTHR47466">
    <property type="match status" value="1"/>
</dbReference>
<evidence type="ECO:0000256" key="8">
    <source>
        <dbReference type="ARBA" id="ARBA00023157"/>
    </source>
</evidence>
<feature type="chain" id="PRO_5040221280" evidence="10">
    <location>
        <begin position="22"/>
        <end position="303"/>
    </location>
</feature>
<keyword evidence="7 12" id="KW-0482">Metalloprotease</keyword>
<dbReference type="InterPro" id="IPR024079">
    <property type="entry name" value="MetalloPept_cat_dom_sf"/>
</dbReference>
<feature type="region of interest" description="Disordered" evidence="9">
    <location>
        <begin position="241"/>
        <end position="270"/>
    </location>
</feature>
<evidence type="ECO:0000256" key="2">
    <source>
        <dbReference type="ARBA" id="ARBA00022670"/>
    </source>
</evidence>
<evidence type="ECO:0000256" key="6">
    <source>
        <dbReference type="ARBA" id="ARBA00022833"/>
    </source>
</evidence>
<dbReference type="OrthoDB" id="536211at2759"/>
<dbReference type="Pfam" id="PF05572">
    <property type="entry name" value="Peptidase_M43"/>
    <property type="match status" value="1"/>
</dbReference>
<evidence type="ECO:0000256" key="5">
    <source>
        <dbReference type="ARBA" id="ARBA00022801"/>
    </source>
</evidence>
<evidence type="ECO:0000256" key="7">
    <source>
        <dbReference type="ARBA" id="ARBA00023049"/>
    </source>
</evidence>
<keyword evidence="2" id="KW-0645">Protease</keyword>
<protein>
    <submittedName>
        <fullName evidence="12">Metalloprotease</fullName>
    </submittedName>
</protein>
<proteinExistence type="inferred from homology"/>
<organism evidence="12 13">
    <name type="scientific">Thelephora terrestris</name>
    <dbReference type="NCBI Taxonomy" id="56493"/>
    <lineage>
        <taxon>Eukaryota</taxon>
        <taxon>Fungi</taxon>
        <taxon>Dikarya</taxon>
        <taxon>Basidiomycota</taxon>
        <taxon>Agaricomycotina</taxon>
        <taxon>Agaricomycetes</taxon>
        <taxon>Thelephorales</taxon>
        <taxon>Thelephoraceae</taxon>
        <taxon>Thelephora</taxon>
    </lineage>
</organism>
<feature type="domain" description="Peptidase M43 pregnancy-associated plasma-A" evidence="11">
    <location>
        <begin position="159"/>
        <end position="294"/>
    </location>
</feature>
<dbReference type="PANTHER" id="PTHR47466:SF1">
    <property type="entry name" value="METALLOPROTEASE MEP1 (AFU_ORTHOLOGUE AFUA_1G07730)-RELATED"/>
    <property type="match status" value="1"/>
</dbReference>
<accession>A0A9P6HGN8</accession>
<keyword evidence="4 10" id="KW-0732">Signal</keyword>
<dbReference type="SUPFAM" id="SSF55486">
    <property type="entry name" value="Metalloproteases ('zincins'), catalytic domain"/>
    <property type="match status" value="1"/>
</dbReference>
<keyword evidence="5" id="KW-0378">Hydrolase</keyword>
<dbReference type="CDD" id="cd04275">
    <property type="entry name" value="ZnMc_pappalysin_like"/>
    <property type="match status" value="1"/>
</dbReference>
<dbReference type="GO" id="GO:0008237">
    <property type="term" value="F:metallopeptidase activity"/>
    <property type="evidence" value="ECO:0007669"/>
    <property type="project" value="UniProtKB-KW"/>
</dbReference>
<evidence type="ECO:0000256" key="1">
    <source>
        <dbReference type="ARBA" id="ARBA00008721"/>
    </source>
</evidence>
<dbReference type="GO" id="GO:0006508">
    <property type="term" value="P:proteolysis"/>
    <property type="evidence" value="ECO:0007669"/>
    <property type="project" value="UniProtKB-KW"/>
</dbReference>
<gene>
    <name evidence="12" type="ORF">BJ322DRAFT_803166</name>
</gene>
<dbReference type="AlphaFoldDB" id="A0A9P6HGN8"/>
<feature type="signal peptide" evidence="10">
    <location>
        <begin position="1"/>
        <end position="21"/>
    </location>
</feature>
<dbReference type="EMBL" id="WIUZ02000007">
    <property type="protein sequence ID" value="KAF9785017.1"/>
    <property type="molecule type" value="Genomic_DNA"/>
</dbReference>